<sequence length="79" mass="9019">MKYLLEAFDKKTEILAFEKEIPAGHDEQLKLIMGWTSEQLGHEGYNLDAAQLEAIVRIIGDESHDPNYDYQLTCNADGY</sequence>
<protein>
    <recommendedName>
        <fullName evidence="1">DUF7683 domain-containing protein</fullName>
    </recommendedName>
</protein>
<proteinExistence type="predicted"/>
<accession>A0A0P9XZZ1</accession>
<comment type="caution">
    <text evidence="2">The sequence shown here is derived from an EMBL/GenBank/DDBJ whole genome shotgun (WGS) entry which is preliminary data.</text>
</comment>
<dbReference type="Pfam" id="PF24731">
    <property type="entry name" value="DUF7683"/>
    <property type="match status" value="1"/>
</dbReference>
<dbReference type="RefSeq" id="WP_057409903.1">
    <property type="nucleotide sequence ID" value="NZ_LJRC01000179.1"/>
</dbReference>
<dbReference type="EMBL" id="LJRC01000179">
    <property type="protein sequence ID" value="KPY34751.1"/>
    <property type="molecule type" value="Genomic_DNA"/>
</dbReference>
<organism evidence="2 3">
    <name type="scientific">Pseudomonas syringae pv. primulae</name>
    <dbReference type="NCBI Taxonomy" id="251707"/>
    <lineage>
        <taxon>Bacteria</taxon>
        <taxon>Pseudomonadati</taxon>
        <taxon>Pseudomonadota</taxon>
        <taxon>Gammaproteobacteria</taxon>
        <taxon>Pseudomonadales</taxon>
        <taxon>Pseudomonadaceae</taxon>
        <taxon>Pseudomonas</taxon>
    </lineage>
</organism>
<dbReference type="AlphaFoldDB" id="A0A0P9XZZ1"/>
<gene>
    <name evidence="2" type="ORF">ALO52_01763</name>
</gene>
<evidence type="ECO:0000313" key="3">
    <source>
        <dbReference type="Proteomes" id="UP000050562"/>
    </source>
</evidence>
<name>A0A0P9XZZ1_9PSED</name>
<dbReference type="Proteomes" id="UP000050562">
    <property type="component" value="Unassembled WGS sequence"/>
</dbReference>
<dbReference type="InterPro" id="IPR056100">
    <property type="entry name" value="DUF7683"/>
</dbReference>
<reference evidence="2 3" key="1">
    <citation type="submission" date="2015-09" db="EMBL/GenBank/DDBJ databases">
        <title>Genome announcement of multiple Pseudomonas syringae strains.</title>
        <authorList>
            <person name="Thakur S."/>
            <person name="Wang P.W."/>
            <person name="Gong Y."/>
            <person name="Weir B.S."/>
            <person name="Guttman D.S."/>
        </authorList>
    </citation>
    <scope>NUCLEOTIDE SEQUENCE [LARGE SCALE GENOMIC DNA]</scope>
    <source>
        <strain evidence="2 3">ICMP3956</strain>
    </source>
</reference>
<feature type="domain" description="DUF7683" evidence="1">
    <location>
        <begin position="3"/>
        <end position="73"/>
    </location>
</feature>
<evidence type="ECO:0000259" key="1">
    <source>
        <dbReference type="Pfam" id="PF24731"/>
    </source>
</evidence>
<dbReference type="PATRIC" id="fig|251707.3.peg.2396"/>
<evidence type="ECO:0000313" key="2">
    <source>
        <dbReference type="EMBL" id="KPY34751.1"/>
    </source>
</evidence>